<dbReference type="EMBL" id="JABSTR010000001">
    <property type="protein sequence ID" value="KAH9359992.1"/>
    <property type="molecule type" value="Genomic_DNA"/>
</dbReference>
<gene>
    <name evidence="6" type="ORF">HPB48_020776</name>
</gene>
<comment type="caution">
    <text evidence="6">The sequence shown here is derived from an EMBL/GenBank/DDBJ whole genome shotgun (WGS) entry which is preliminary data.</text>
</comment>
<dbReference type="AlphaFoldDB" id="A0A9J6FBM4"/>
<keyword evidence="2" id="KW-0479">Metal-binding</keyword>
<dbReference type="Pfam" id="PF13359">
    <property type="entry name" value="DDE_Tnp_4"/>
    <property type="match status" value="1"/>
</dbReference>
<evidence type="ECO:0000256" key="2">
    <source>
        <dbReference type="ARBA" id="ARBA00022723"/>
    </source>
</evidence>
<feature type="domain" description="DDE Tnp4" evidence="4">
    <location>
        <begin position="183"/>
        <end position="268"/>
    </location>
</feature>
<evidence type="ECO:0000256" key="1">
    <source>
        <dbReference type="ARBA" id="ARBA00001968"/>
    </source>
</evidence>
<accession>A0A9J6FBM4</accession>
<evidence type="ECO:0000259" key="4">
    <source>
        <dbReference type="Pfam" id="PF13359"/>
    </source>
</evidence>
<dbReference type="PANTHER" id="PTHR23080">
    <property type="entry name" value="THAP DOMAIN PROTEIN"/>
    <property type="match status" value="1"/>
</dbReference>
<evidence type="ECO:0000313" key="7">
    <source>
        <dbReference type="Proteomes" id="UP000821853"/>
    </source>
</evidence>
<dbReference type="InterPro" id="IPR027805">
    <property type="entry name" value="Transposase_HTH_dom"/>
</dbReference>
<dbReference type="Pfam" id="PF13613">
    <property type="entry name" value="HTH_Tnp_4"/>
    <property type="match status" value="1"/>
</dbReference>
<sequence length="339" mass="39115">MELRKAGELEEELKAAKLKVLQSTRELELMKEVAKKLQKQAGTQFSIERFKRSDEDMRFYTGLPSYTMFQFLVMFFNPGIQLENVRTWSTPRSDPPKAGRPRSLTVENEFFLFLVRMRLGLFEKDLADRFCVSIATVSSICITWTCFAFIKLSHLNLWFSKAKVLEETPPAFKPKYSSIRVILDATDIKCHAASSLALQSATYSHYKSANTFKCLVGISPDGTMTFLPNPFPGSISDKECVRQRGFLKRYFEEGDVLMADKGFKIQDLLDDIKVQLNTPPFLPESNSRRRRWKRPRKSRPCAYTWTNAYNESRTSTSSTDPYRFSWALSSTRCGWCVYC</sequence>
<keyword evidence="3" id="KW-0175">Coiled coil</keyword>
<evidence type="ECO:0008006" key="8">
    <source>
        <dbReference type="Google" id="ProtNLM"/>
    </source>
</evidence>
<evidence type="ECO:0000259" key="5">
    <source>
        <dbReference type="Pfam" id="PF13613"/>
    </source>
</evidence>
<proteinExistence type="predicted"/>
<keyword evidence="7" id="KW-1185">Reference proteome</keyword>
<reference evidence="6 7" key="1">
    <citation type="journal article" date="2020" name="Cell">
        <title>Large-Scale Comparative Analyses of Tick Genomes Elucidate Their Genetic Diversity and Vector Capacities.</title>
        <authorList>
            <consortium name="Tick Genome and Microbiome Consortium (TIGMIC)"/>
            <person name="Jia N."/>
            <person name="Wang J."/>
            <person name="Shi W."/>
            <person name="Du L."/>
            <person name="Sun Y."/>
            <person name="Zhan W."/>
            <person name="Jiang J.F."/>
            <person name="Wang Q."/>
            <person name="Zhang B."/>
            <person name="Ji P."/>
            <person name="Bell-Sakyi L."/>
            <person name="Cui X.M."/>
            <person name="Yuan T.T."/>
            <person name="Jiang B.G."/>
            <person name="Yang W.F."/>
            <person name="Lam T.T."/>
            <person name="Chang Q.C."/>
            <person name="Ding S.J."/>
            <person name="Wang X.J."/>
            <person name="Zhu J.G."/>
            <person name="Ruan X.D."/>
            <person name="Zhao L."/>
            <person name="Wei J.T."/>
            <person name="Ye R.Z."/>
            <person name="Que T.C."/>
            <person name="Du C.H."/>
            <person name="Zhou Y.H."/>
            <person name="Cheng J.X."/>
            <person name="Dai P.F."/>
            <person name="Guo W.B."/>
            <person name="Han X.H."/>
            <person name="Huang E.J."/>
            <person name="Li L.F."/>
            <person name="Wei W."/>
            <person name="Gao Y.C."/>
            <person name="Liu J.Z."/>
            <person name="Shao H.Z."/>
            <person name="Wang X."/>
            <person name="Wang C.C."/>
            <person name="Yang T.C."/>
            <person name="Huo Q.B."/>
            <person name="Li W."/>
            <person name="Chen H.Y."/>
            <person name="Chen S.E."/>
            <person name="Zhou L.G."/>
            <person name="Ni X.B."/>
            <person name="Tian J.H."/>
            <person name="Sheng Y."/>
            <person name="Liu T."/>
            <person name="Pan Y.S."/>
            <person name="Xia L.Y."/>
            <person name="Li J."/>
            <person name="Zhao F."/>
            <person name="Cao W.C."/>
        </authorList>
    </citation>
    <scope>NUCLEOTIDE SEQUENCE [LARGE SCALE GENOMIC DNA]</scope>
    <source>
        <strain evidence="6">HaeL-2018</strain>
    </source>
</reference>
<name>A0A9J6FBM4_HAELO</name>
<dbReference type="OrthoDB" id="7331812at2759"/>
<organism evidence="6 7">
    <name type="scientific">Haemaphysalis longicornis</name>
    <name type="common">Bush tick</name>
    <dbReference type="NCBI Taxonomy" id="44386"/>
    <lineage>
        <taxon>Eukaryota</taxon>
        <taxon>Metazoa</taxon>
        <taxon>Ecdysozoa</taxon>
        <taxon>Arthropoda</taxon>
        <taxon>Chelicerata</taxon>
        <taxon>Arachnida</taxon>
        <taxon>Acari</taxon>
        <taxon>Parasitiformes</taxon>
        <taxon>Ixodida</taxon>
        <taxon>Ixodoidea</taxon>
        <taxon>Ixodidae</taxon>
        <taxon>Haemaphysalinae</taxon>
        <taxon>Haemaphysalis</taxon>
    </lineage>
</organism>
<dbReference type="VEuPathDB" id="VectorBase:HLOH_043310"/>
<dbReference type="OMA" id="NQCERED"/>
<dbReference type="Proteomes" id="UP000821853">
    <property type="component" value="Chromosome 1"/>
</dbReference>
<feature type="domain" description="Transposase Helix-turn-helix" evidence="5">
    <location>
        <begin position="103"/>
        <end position="144"/>
    </location>
</feature>
<dbReference type="GO" id="GO:0046872">
    <property type="term" value="F:metal ion binding"/>
    <property type="evidence" value="ECO:0007669"/>
    <property type="project" value="UniProtKB-KW"/>
</dbReference>
<evidence type="ECO:0000256" key="3">
    <source>
        <dbReference type="SAM" id="Coils"/>
    </source>
</evidence>
<dbReference type="InterPro" id="IPR027806">
    <property type="entry name" value="HARBI1_dom"/>
</dbReference>
<feature type="coiled-coil region" evidence="3">
    <location>
        <begin position="6"/>
        <end position="40"/>
    </location>
</feature>
<protein>
    <recommendedName>
        <fullName evidence="8">Tick transposon</fullName>
    </recommendedName>
</protein>
<comment type="cofactor">
    <cofactor evidence="1">
        <name>a divalent metal cation</name>
        <dbReference type="ChEBI" id="CHEBI:60240"/>
    </cofactor>
</comment>
<dbReference type="PANTHER" id="PTHR23080:SF143">
    <property type="entry name" value="SI:DKEY-56D12.4"/>
    <property type="match status" value="1"/>
</dbReference>
<evidence type="ECO:0000313" key="6">
    <source>
        <dbReference type="EMBL" id="KAH9359992.1"/>
    </source>
</evidence>